<evidence type="ECO:0000313" key="3">
    <source>
        <dbReference type="Proteomes" id="UP000078540"/>
    </source>
</evidence>
<accession>A0A151I1F9</accession>
<name>A0A151I1F9_9HYME</name>
<gene>
    <name evidence="2" type="ORF">ALC53_09128</name>
</gene>
<evidence type="ECO:0000256" key="1">
    <source>
        <dbReference type="SAM" id="MobiDB-lite"/>
    </source>
</evidence>
<dbReference type="EMBL" id="KQ976571">
    <property type="protein sequence ID" value="KYM80425.1"/>
    <property type="molecule type" value="Genomic_DNA"/>
</dbReference>
<proteinExistence type="predicted"/>
<organism evidence="2 3">
    <name type="scientific">Atta colombica</name>
    <dbReference type="NCBI Taxonomy" id="520822"/>
    <lineage>
        <taxon>Eukaryota</taxon>
        <taxon>Metazoa</taxon>
        <taxon>Ecdysozoa</taxon>
        <taxon>Arthropoda</taxon>
        <taxon>Hexapoda</taxon>
        <taxon>Insecta</taxon>
        <taxon>Pterygota</taxon>
        <taxon>Neoptera</taxon>
        <taxon>Endopterygota</taxon>
        <taxon>Hymenoptera</taxon>
        <taxon>Apocrita</taxon>
        <taxon>Aculeata</taxon>
        <taxon>Formicoidea</taxon>
        <taxon>Formicidae</taxon>
        <taxon>Myrmicinae</taxon>
        <taxon>Atta</taxon>
    </lineage>
</organism>
<feature type="compositionally biased region" description="Low complexity" evidence="1">
    <location>
        <begin position="19"/>
        <end position="32"/>
    </location>
</feature>
<protein>
    <submittedName>
        <fullName evidence="2">Uncharacterized protein</fullName>
    </submittedName>
</protein>
<dbReference type="Proteomes" id="UP000078540">
    <property type="component" value="Unassembled WGS sequence"/>
</dbReference>
<reference evidence="2 3" key="1">
    <citation type="submission" date="2015-09" db="EMBL/GenBank/DDBJ databases">
        <title>Atta colombica WGS genome.</title>
        <authorList>
            <person name="Nygaard S."/>
            <person name="Hu H."/>
            <person name="Boomsma J."/>
            <person name="Zhang G."/>
        </authorList>
    </citation>
    <scope>NUCLEOTIDE SEQUENCE [LARGE SCALE GENOMIC DNA]</scope>
    <source>
        <strain evidence="2">Treedump-2</strain>
        <tissue evidence="2">Whole body</tissue>
    </source>
</reference>
<sequence length="171" mass="18018">MEERFAKVRGNGRSRGRSRGNSSGSGSARASGHSYEGASAETVPDERRHSAGSCTEHVPGAQKALQATPGALIVDQSRGKSKIAGDIGHCTREKRDQRSRVRWGTGMTLQARSGANAARSRTVPMLAALAPLLIFVGIDGVVHGITRSTFPQGKFISKGFTGNVSLFIIAS</sequence>
<feature type="region of interest" description="Disordered" evidence="1">
    <location>
        <begin position="1"/>
        <end position="56"/>
    </location>
</feature>
<dbReference type="AlphaFoldDB" id="A0A151I1F9"/>
<keyword evidence="3" id="KW-1185">Reference proteome</keyword>
<evidence type="ECO:0000313" key="2">
    <source>
        <dbReference type="EMBL" id="KYM80425.1"/>
    </source>
</evidence>